<dbReference type="Proteomes" id="UP000054423">
    <property type="component" value="Unassembled WGS sequence"/>
</dbReference>
<dbReference type="InterPro" id="IPR009057">
    <property type="entry name" value="Homeodomain-like_sf"/>
</dbReference>
<sequence length="391" mass="44508">MVKIRCAVVGKAPSDMFSVEMNPDQQVNDLKGAVKDEPSAMITCNSWSLQLVLAKKDGRWLTENDVLGGKWDTDDRTDEVRVQLDDQEFADGYGSAHVLVNVPAYILPAKRQPAGDIVSPPKRIRSECTWKKEADSIYCFADDEMFFVSHDRATQQLFKILKSNHNRAVKKAREAMGNAYYGQQGPFLDTLRQCHTIRIQFDSTDRLDIDGNFCYDAFPNHAHTLIEKQLVLEAHRAGREDWLAVARFNGIPVTTAYDIVRRGRVDNLPRGGAKHMKMTPEAKVLLEEYLNESCTYTLDTMRTMLFLDCGVKVDTSTISRHLKSMLFTVKHVRVEPTTCNSDSSIEKRRVFAVKLKEHQDAGNCIVYYHETNYNIYLKLCEGDLGKERGLR</sequence>
<dbReference type="VEuPathDB" id="FungiDB:PPTG_15756"/>
<dbReference type="VEuPathDB" id="FungiDB:PPTG_15301"/>
<organism evidence="5">
    <name type="scientific">Phytophthora nicotianae</name>
    <name type="common">Potato buckeye rot agent</name>
    <name type="synonym">Phytophthora parasitica</name>
    <dbReference type="NCBI Taxonomy" id="4792"/>
    <lineage>
        <taxon>Eukaryota</taxon>
        <taxon>Sar</taxon>
        <taxon>Stramenopiles</taxon>
        <taxon>Oomycota</taxon>
        <taxon>Peronosporomycetes</taxon>
        <taxon>Peronosporales</taxon>
        <taxon>Peronosporaceae</taxon>
        <taxon>Phytophthora</taxon>
    </lineage>
</organism>
<accession>W2KMJ5</accession>
<dbReference type="GO" id="GO:0005576">
    <property type="term" value="C:extracellular region"/>
    <property type="evidence" value="ECO:0007669"/>
    <property type="project" value="UniProtKB-SubCell"/>
</dbReference>
<evidence type="ECO:0000256" key="1">
    <source>
        <dbReference type="ARBA" id="ARBA00004340"/>
    </source>
</evidence>
<dbReference type="AlphaFoldDB" id="W2KMJ5"/>
<comment type="subcellular location">
    <subcellularLocation>
        <location evidence="1">Host cell</location>
    </subcellularLocation>
    <subcellularLocation>
        <location evidence="2">Secreted</location>
    </subcellularLocation>
</comment>
<name>W2KMJ5_PHYNI</name>
<protein>
    <recommendedName>
        <fullName evidence="4">Crinkler effector protein N-terminal domain-containing protein</fullName>
    </recommendedName>
</protein>
<proteinExistence type="predicted"/>
<dbReference type="InterPro" id="IPR045379">
    <property type="entry name" value="Crinkler_N"/>
</dbReference>
<evidence type="ECO:0000256" key="3">
    <source>
        <dbReference type="ARBA" id="ARBA00022525"/>
    </source>
</evidence>
<reference evidence="5" key="1">
    <citation type="submission" date="2013-11" db="EMBL/GenBank/DDBJ databases">
        <title>The Genome Sequence of Phytophthora parasitica CHvinca01.</title>
        <authorList>
            <consortium name="The Broad Institute Genomics Platform"/>
            <person name="Russ C."/>
            <person name="Tyler B."/>
            <person name="Panabieres F."/>
            <person name="Shan W."/>
            <person name="Tripathy S."/>
            <person name="Grunwald N."/>
            <person name="Machado M."/>
            <person name="Johnson C.S."/>
            <person name="Arredondo F."/>
            <person name="Hong C."/>
            <person name="Coffey M."/>
            <person name="Young S.K."/>
            <person name="Zeng Q."/>
            <person name="Gargeya S."/>
            <person name="Fitzgerald M."/>
            <person name="Abouelleil A."/>
            <person name="Alvarado L."/>
            <person name="Chapman S.B."/>
            <person name="Gainer-Dewar J."/>
            <person name="Goldberg J."/>
            <person name="Griggs A."/>
            <person name="Gujja S."/>
            <person name="Hansen M."/>
            <person name="Howarth C."/>
            <person name="Imamovic A."/>
            <person name="Ireland A."/>
            <person name="Larimer J."/>
            <person name="McCowan C."/>
            <person name="Murphy C."/>
            <person name="Pearson M."/>
            <person name="Poon T.W."/>
            <person name="Priest M."/>
            <person name="Roberts A."/>
            <person name="Saif S."/>
            <person name="Shea T."/>
            <person name="Sykes S."/>
            <person name="Wortman J."/>
            <person name="Nusbaum C."/>
            <person name="Birren B."/>
        </authorList>
    </citation>
    <scope>NUCLEOTIDE SEQUENCE [LARGE SCALE GENOMIC DNA]</scope>
    <source>
        <strain evidence="5">CHvinca01</strain>
    </source>
</reference>
<dbReference type="GO" id="GO:0043657">
    <property type="term" value="C:host cell"/>
    <property type="evidence" value="ECO:0007669"/>
    <property type="project" value="UniProtKB-SubCell"/>
</dbReference>
<gene>
    <name evidence="5" type="ORF">L917_14132</name>
</gene>
<feature type="domain" description="Crinkler effector protein N-terminal" evidence="4">
    <location>
        <begin position="2"/>
        <end position="74"/>
    </location>
</feature>
<dbReference type="EMBL" id="KI681289">
    <property type="protein sequence ID" value="ETL86436.1"/>
    <property type="molecule type" value="Genomic_DNA"/>
</dbReference>
<dbReference type="SUPFAM" id="SSF46689">
    <property type="entry name" value="Homeodomain-like"/>
    <property type="match status" value="1"/>
</dbReference>
<keyword evidence="3" id="KW-0964">Secreted</keyword>
<evidence type="ECO:0000313" key="5">
    <source>
        <dbReference type="EMBL" id="ETL86436.1"/>
    </source>
</evidence>
<evidence type="ECO:0000256" key="2">
    <source>
        <dbReference type="ARBA" id="ARBA00004613"/>
    </source>
</evidence>
<dbReference type="OrthoDB" id="111983at2759"/>
<dbReference type="Pfam" id="PF20147">
    <property type="entry name" value="Crinkler"/>
    <property type="match status" value="1"/>
</dbReference>
<evidence type="ECO:0000259" key="4">
    <source>
        <dbReference type="Pfam" id="PF20147"/>
    </source>
</evidence>